<dbReference type="NCBIfam" id="TIGR02937">
    <property type="entry name" value="sigma70-ECF"/>
    <property type="match status" value="1"/>
</dbReference>
<gene>
    <name evidence="8" type="ORF">DWW57_02600</name>
    <name evidence="7" type="ORF">PN645_08270</name>
</gene>
<dbReference type="InterPro" id="IPR036388">
    <property type="entry name" value="WH-like_DNA-bd_sf"/>
</dbReference>
<dbReference type="Gene3D" id="1.10.1740.10">
    <property type="match status" value="1"/>
</dbReference>
<keyword evidence="4" id="KW-0804">Transcription</keyword>
<comment type="caution">
    <text evidence="8">The sequence shown here is derived from an EMBL/GenBank/DDBJ whole genome shotgun (WGS) entry which is preliminary data.</text>
</comment>
<dbReference type="GO" id="GO:0006352">
    <property type="term" value="P:DNA-templated transcription initiation"/>
    <property type="evidence" value="ECO:0007669"/>
    <property type="project" value="InterPro"/>
</dbReference>
<dbReference type="InterPro" id="IPR039425">
    <property type="entry name" value="RNA_pol_sigma-70-like"/>
</dbReference>
<feature type="domain" description="RNA polymerase sigma-70 region 2" evidence="5">
    <location>
        <begin position="23"/>
        <end position="83"/>
    </location>
</feature>
<dbReference type="InterPro" id="IPR013325">
    <property type="entry name" value="RNA_pol_sigma_r2"/>
</dbReference>
<dbReference type="AlphaFoldDB" id="A0A412TXK5"/>
<accession>A0A412TXK5</accession>
<dbReference type="InterPro" id="IPR007627">
    <property type="entry name" value="RNA_pol_sigma70_r2"/>
</dbReference>
<reference evidence="7" key="2">
    <citation type="submission" date="2023-01" db="EMBL/GenBank/DDBJ databases">
        <title>Human gut microbiome strain richness.</title>
        <authorList>
            <person name="Chen-Liaw A."/>
        </authorList>
    </citation>
    <scope>NUCLEOTIDE SEQUENCE</scope>
    <source>
        <strain evidence="7">RTP21484st1_B7_RTP21484_190118</strain>
    </source>
</reference>
<dbReference type="Gene3D" id="1.10.10.10">
    <property type="entry name" value="Winged helix-like DNA-binding domain superfamily/Winged helix DNA-binding domain"/>
    <property type="match status" value="1"/>
</dbReference>
<evidence type="ECO:0000256" key="3">
    <source>
        <dbReference type="ARBA" id="ARBA00023082"/>
    </source>
</evidence>
<dbReference type="Pfam" id="PF08281">
    <property type="entry name" value="Sigma70_r4_2"/>
    <property type="match status" value="1"/>
</dbReference>
<dbReference type="InterPro" id="IPR013249">
    <property type="entry name" value="RNA_pol_sigma70_r4_t2"/>
</dbReference>
<dbReference type="GO" id="GO:0016987">
    <property type="term" value="F:sigma factor activity"/>
    <property type="evidence" value="ECO:0007669"/>
    <property type="project" value="UniProtKB-KW"/>
</dbReference>
<dbReference type="RefSeq" id="WP_022161338.1">
    <property type="nucleotide sequence ID" value="NZ_CABJFF010000004.1"/>
</dbReference>
<name>A0A412TXK5_9BACT</name>
<evidence type="ECO:0000313" key="7">
    <source>
        <dbReference type="EMBL" id="MDB9222999.1"/>
    </source>
</evidence>
<dbReference type="PANTHER" id="PTHR43133:SF46">
    <property type="entry name" value="RNA POLYMERASE SIGMA-70 FACTOR ECF SUBFAMILY"/>
    <property type="match status" value="1"/>
</dbReference>
<reference evidence="8 9" key="1">
    <citation type="submission" date="2018-08" db="EMBL/GenBank/DDBJ databases">
        <title>A genome reference for cultivated species of the human gut microbiota.</title>
        <authorList>
            <person name="Zou Y."/>
            <person name="Xue W."/>
            <person name="Luo G."/>
        </authorList>
    </citation>
    <scope>NUCLEOTIDE SEQUENCE [LARGE SCALE GENOMIC DNA]</scope>
    <source>
        <strain evidence="8 9">AF16-14</strain>
    </source>
</reference>
<dbReference type="SUPFAM" id="SSF88659">
    <property type="entry name" value="Sigma3 and sigma4 domains of RNA polymerase sigma factors"/>
    <property type="match status" value="1"/>
</dbReference>
<dbReference type="PANTHER" id="PTHR43133">
    <property type="entry name" value="RNA POLYMERASE ECF-TYPE SIGMA FACTO"/>
    <property type="match status" value="1"/>
</dbReference>
<keyword evidence="3" id="KW-0731">Sigma factor</keyword>
<keyword evidence="2" id="KW-0805">Transcription regulation</keyword>
<dbReference type="Proteomes" id="UP001212263">
    <property type="component" value="Unassembled WGS sequence"/>
</dbReference>
<dbReference type="GO" id="GO:0003677">
    <property type="term" value="F:DNA binding"/>
    <property type="evidence" value="ECO:0007669"/>
    <property type="project" value="InterPro"/>
</dbReference>
<evidence type="ECO:0000259" key="5">
    <source>
        <dbReference type="Pfam" id="PF04542"/>
    </source>
</evidence>
<dbReference type="EMBL" id="QRYC01000002">
    <property type="protein sequence ID" value="RGU58617.1"/>
    <property type="molecule type" value="Genomic_DNA"/>
</dbReference>
<dbReference type="InterPro" id="IPR014284">
    <property type="entry name" value="RNA_pol_sigma-70_dom"/>
</dbReference>
<dbReference type="Pfam" id="PF04542">
    <property type="entry name" value="Sigma70_r2"/>
    <property type="match status" value="1"/>
</dbReference>
<dbReference type="SUPFAM" id="SSF88946">
    <property type="entry name" value="Sigma2 domain of RNA polymerase sigma factors"/>
    <property type="match status" value="1"/>
</dbReference>
<evidence type="ECO:0000259" key="6">
    <source>
        <dbReference type="Pfam" id="PF08281"/>
    </source>
</evidence>
<evidence type="ECO:0000256" key="4">
    <source>
        <dbReference type="ARBA" id="ARBA00023163"/>
    </source>
</evidence>
<evidence type="ECO:0000313" key="9">
    <source>
        <dbReference type="Proteomes" id="UP000284243"/>
    </source>
</evidence>
<dbReference type="Proteomes" id="UP000284243">
    <property type="component" value="Unassembled WGS sequence"/>
</dbReference>
<comment type="similarity">
    <text evidence="1">Belongs to the sigma-70 factor family. ECF subfamily.</text>
</comment>
<feature type="domain" description="RNA polymerase sigma factor 70 region 4 type 2" evidence="6">
    <location>
        <begin position="125"/>
        <end position="171"/>
    </location>
</feature>
<sequence>MKQNALLAKSIKEGDEAAFELFFRAEYNNVVTFLNRYLRNSLLAQDVAQESFIALWQKREQIDAAGNIRAYIFTIARNRALNEMALKINQTRTEWEKNELAIAIEAMNDPDLVQDIQALELKELIRKVYLELPEKVAESFILSRECGLSYEEIAQKKGITKKIVEYRIRIALQVFKKRLKDYMYFFLFW</sequence>
<proteinExistence type="inferred from homology"/>
<protein>
    <submittedName>
        <fullName evidence="8">Sigma-70 family RNA polymerase sigma factor</fullName>
    </submittedName>
</protein>
<organism evidence="8 9">
    <name type="scientific">Odoribacter splanchnicus</name>
    <dbReference type="NCBI Taxonomy" id="28118"/>
    <lineage>
        <taxon>Bacteria</taxon>
        <taxon>Pseudomonadati</taxon>
        <taxon>Bacteroidota</taxon>
        <taxon>Bacteroidia</taxon>
        <taxon>Bacteroidales</taxon>
        <taxon>Odoribacteraceae</taxon>
        <taxon>Odoribacter</taxon>
    </lineage>
</organism>
<dbReference type="EMBL" id="JAQMRD010000008">
    <property type="protein sequence ID" value="MDB9222999.1"/>
    <property type="molecule type" value="Genomic_DNA"/>
</dbReference>
<evidence type="ECO:0000256" key="1">
    <source>
        <dbReference type="ARBA" id="ARBA00010641"/>
    </source>
</evidence>
<evidence type="ECO:0000313" key="8">
    <source>
        <dbReference type="EMBL" id="RGU58617.1"/>
    </source>
</evidence>
<dbReference type="InterPro" id="IPR013324">
    <property type="entry name" value="RNA_pol_sigma_r3/r4-like"/>
</dbReference>
<evidence type="ECO:0000256" key="2">
    <source>
        <dbReference type="ARBA" id="ARBA00023015"/>
    </source>
</evidence>